<evidence type="ECO:0000256" key="5">
    <source>
        <dbReference type="ARBA" id="ARBA00022989"/>
    </source>
</evidence>
<evidence type="ECO:0000256" key="2">
    <source>
        <dbReference type="ARBA" id="ARBA00022448"/>
    </source>
</evidence>
<reference evidence="9 10" key="1">
    <citation type="journal article" date="2007" name="Genome Res.">
        <title>Genome characteristics of facultatively symbiotic Frankia sp. strains reflect host range and host plant biogeography.</title>
        <authorList>
            <person name="Normand P."/>
            <person name="Lapierre P."/>
            <person name="Tisa L.S."/>
            <person name="Gogarten J.P."/>
            <person name="Alloisio N."/>
            <person name="Bagnarol E."/>
            <person name="Bassi C.A."/>
            <person name="Berry A.M."/>
            <person name="Bickhart D.M."/>
            <person name="Choisne N."/>
            <person name="Couloux A."/>
            <person name="Cournoyer B."/>
            <person name="Cruveiller S."/>
            <person name="Daubin V."/>
            <person name="Demange N."/>
            <person name="Francino M.P."/>
            <person name="Goltsman E."/>
            <person name="Huang Y."/>
            <person name="Kopp O.R."/>
            <person name="Labarre L."/>
            <person name="Lapidus A."/>
            <person name="Lavire C."/>
            <person name="Marechal J."/>
            <person name="Martinez M."/>
            <person name="Mastronunzio J.E."/>
            <person name="Mullin B.C."/>
            <person name="Niemann J."/>
            <person name="Pujic P."/>
            <person name="Rawnsley T."/>
            <person name="Rouy Z."/>
            <person name="Schenowitz C."/>
            <person name="Sellstedt A."/>
            <person name="Tavares F."/>
            <person name="Tomkins J.P."/>
            <person name="Vallenet D."/>
            <person name="Valverde C."/>
            <person name="Wall L.G."/>
            <person name="Wang Y."/>
            <person name="Medigue C."/>
            <person name="Benson D.R."/>
        </authorList>
    </citation>
    <scope>NUCLEOTIDE SEQUENCE [LARGE SCALE GENOMIC DNA]</scope>
    <source>
        <strain evidence="10">DSM 45818 / CECT 9043 / CcI3</strain>
    </source>
</reference>
<dbReference type="eggNOG" id="COG1175">
    <property type="taxonomic scope" value="Bacteria"/>
</dbReference>
<dbReference type="AlphaFoldDB" id="Q2JAS1"/>
<dbReference type="KEGG" id="fra:Francci3_2253"/>
<evidence type="ECO:0000256" key="6">
    <source>
        <dbReference type="ARBA" id="ARBA00023136"/>
    </source>
</evidence>
<evidence type="ECO:0000256" key="4">
    <source>
        <dbReference type="ARBA" id="ARBA00022692"/>
    </source>
</evidence>
<dbReference type="Pfam" id="PF00528">
    <property type="entry name" value="BPD_transp_1"/>
    <property type="match status" value="1"/>
</dbReference>
<feature type="transmembrane region" description="Helical" evidence="7">
    <location>
        <begin position="204"/>
        <end position="227"/>
    </location>
</feature>
<evidence type="ECO:0000256" key="1">
    <source>
        <dbReference type="ARBA" id="ARBA00004651"/>
    </source>
</evidence>
<keyword evidence="5 7" id="KW-1133">Transmembrane helix</keyword>
<feature type="transmembrane region" description="Helical" evidence="7">
    <location>
        <begin position="7"/>
        <end position="27"/>
    </location>
</feature>
<proteinExistence type="inferred from homology"/>
<organism evidence="9 10">
    <name type="scientific">Frankia casuarinae (strain DSM 45818 / CECT 9043 / HFP020203 / CcI3)</name>
    <dbReference type="NCBI Taxonomy" id="106370"/>
    <lineage>
        <taxon>Bacteria</taxon>
        <taxon>Bacillati</taxon>
        <taxon>Actinomycetota</taxon>
        <taxon>Actinomycetes</taxon>
        <taxon>Frankiales</taxon>
        <taxon>Frankiaceae</taxon>
        <taxon>Frankia</taxon>
    </lineage>
</organism>
<dbReference type="Gene3D" id="1.10.3720.10">
    <property type="entry name" value="MetI-like"/>
    <property type="match status" value="1"/>
</dbReference>
<dbReference type="STRING" id="106370.Francci3_2253"/>
<comment type="similarity">
    <text evidence="7">Belongs to the binding-protein-dependent transport system permease family.</text>
</comment>
<protein>
    <submittedName>
        <fullName evidence="9">Carbohydrate ABC transporter membrane protein 1, CUT1 family</fullName>
    </submittedName>
</protein>
<gene>
    <name evidence="9" type="ordered locus">Francci3_2253</name>
</gene>
<feature type="transmembrane region" description="Helical" evidence="7">
    <location>
        <begin position="65"/>
        <end position="86"/>
    </location>
</feature>
<feature type="transmembrane region" description="Helical" evidence="7">
    <location>
        <begin position="147"/>
        <end position="174"/>
    </location>
</feature>
<dbReference type="CDD" id="cd06261">
    <property type="entry name" value="TM_PBP2"/>
    <property type="match status" value="1"/>
</dbReference>
<keyword evidence="10" id="KW-1185">Reference proteome</keyword>
<dbReference type="GO" id="GO:0055085">
    <property type="term" value="P:transmembrane transport"/>
    <property type="evidence" value="ECO:0007669"/>
    <property type="project" value="InterPro"/>
</dbReference>
<dbReference type="PhylomeDB" id="Q2JAS1"/>
<name>Q2JAS1_FRACC</name>
<dbReference type="HOGENOM" id="CLU_016047_0_2_11"/>
<evidence type="ECO:0000256" key="3">
    <source>
        <dbReference type="ARBA" id="ARBA00022475"/>
    </source>
</evidence>
<evidence type="ECO:0000259" key="8">
    <source>
        <dbReference type="PROSITE" id="PS50928"/>
    </source>
</evidence>
<feature type="domain" description="ABC transmembrane type-1" evidence="8">
    <location>
        <begin position="60"/>
        <end position="274"/>
    </location>
</feature>
<feature type="transmembrane region" description="Helical" evidence="7">
    <location>
        <begin position="98"/>
        <end position="118"/>
    </location>
</feature>
<keyword evidence="3" id="KW-1003">Cell membrane</keyword>
<evidence type="ECO:0000313" key="10">
    <source>
        <dbReference type="Proteomes" id="UP000001937"/>
    </source>
</evidence>
<dbReference type="PANTHER" id="PTHR30193:SF37">
    <property type="entry name" value="INNER MEMBRANE ABC TRANSPORTER PERMEASE PROTEIN YCJO"/>
    <property type="match status" value="1"/>
</dbReference>
<dbReference type="SUPFAM" id="SSF161098">
    <property type="entry name" value="MetI-like"/>
    <property type="match status" value="1"/>
</dbReference>
<dbReference type="InterPro" id="IPR051393">
    <property type="entry name" value="ABC_transporter_permease"/>
</dbReference>
<sequence>MPWLYQTPVLVSLAVFVYGPLLFEAYLSLTNWDLIKPDQDFVGLANFRGLFEGEEFPRALSRTGLYVLVMLPFATVVPMALAIMLWKRPGRTSDIYRALLFLPVMLAPVANALSWRFVLDPLGGIVNVVTGGLGLGERDWLGDPSTALAAISLVTAARFVALNMLLYGAALAAIDRRCLDAARVDGATEWEITRRLVVPQLRGTTILLSFLCAVFAGQWTFTNIAVLTQGGPDNTTDNVYYRLYTYAFTYFDAGTGAAAALTIVVVLCALFGLSTLARRVAGTFGAPGRDRPTTRLAAALAAPLTALTRRRRAAL</sequence>
<dbReference type="PANTHER" id="PTHR30193">
    <property type="entry name" value="ABC TRANSPORTER PERMEASE PROTEIN"/>
    <property type="match status" value="1"/>
</dbReference>
<feature type="transmembrane region" description="Helical" evidence="7">
    <location>
        <begin position="247"/>
        <end position="273"/>
    </location>
</feature>
<evidence type="ECO:0000256" key="7">
    <source>
        <dbReference type="RuleBase" id="RU363032"/>
    </source>
</evidence>
<dbReference type="InterPro" id="IPR035906">
    <property type="entry name" value="MetI-like_sf"/>
</dbReference>
<keyword evidence="6 7" id="KW-0472">Membrane</keyword>
<comment type="subcellular location">
    <subcellularLocation>
        <location evidence="1 7">Cell membrane</location>
        <topology evidence="1 7">Multi-pass membrane protein</topology>
    </subcellularLocation>
</comment>
<dbReference type="GO" id="GO:0005886">
    <property type="term" value="C:plasma membrane"/>
    <property type="evidence" value="ECO:0007669"/>
    <property type="project" value="UniProtKB-SubCell"/>
</dbReference>
<dbReference type="Proteomes" id="UP000001937">
    <property type="component" value="Chromosome"/>
</dbReference>
<dbReference type="InterPro" id="IPR000515">
    <property type="entry name" value="MetI-like"/>
</dbReference>
<evidence type="ECO:0000313" key="9">
    <source>
        <dbReference type="EMBL" id="ABD11621.1"/>
    </source>
</evidence>
<dbReference type="PROSITE" id="PS50928">
    <property type="entry name" value="ABC_TM1"/>
    <property type="match status" value="1"/>
</dbReference>
<dbReference type="EMBL" id="CP000249">
    <property type="protein sequence ID" value="ABD11621.1"/>
    <property type="molecule type" value="Genomic_DNA"/>
</dbReference>
<keyword evidence="4 7" id="KW-0812">Transmembrane</keyword>
<accession>Q2JAS1</accession>
<keyword evidence="2 7" id="KW-0813">Transport</keyword>